<keyword evidence="2 5" id="KW-0032">Aminotransferase</keyword>
<dbReference type="EC" id="2.6.1.83" evidence="5"/>
<evidence type="ECO:0000256" key="1">
    <source>
        <dbReference type="ARBA" id="ARBA00001933"/>
    </source>
</evidence>
<dbReference type="PANTHER" id="PTHR42832:SF3">
    <property type="entry name" value="L-GLUTAMINE--4-(METHYLSULFANYL)-2-OXOBUTANOATE AMINOTRANSFERASE"/>
    <property type="match status" value="1"/>
</dbReference>
<sequence length="415" mass="45339">MLRFHRMHSQATVNPRLDLLQTYPFEKLRALVADVKPADIPAISFGIGEPKHPTPQFIKDAMIESLGGLAVYPSTIGSDGLRQTIARWLERRYQLPQVDALTEVLPVAGSREALFAFAQTVIDASSVGKSANPLVVCPNPFYQIYEGAALLAGARPLFANSDPARNFAPAFEQIPDVAWADVQLLYVCSPGNPTGAVMSLEDWKQLFALSDRHGFVIASDECYSEIYFDEANPPLGALQAAHQLGRGFERLVMFSSLSKRSNVPGLRSGFVAGDPALLKKFLLYRTYHGTAMSATVQAASVAAWSDEVHVRDNRAAYVEKFREVTPMLADVLDVALPDAAFYLWADVSRTGLSDTEFARQLLAAQNLTVLPGSFLARDAHGVNPGVNRVRMALVATPEECRAGARRIVDFCRSLG</sequence>
<comment type="caution">
    <text evidence="5">The sequence shown here is derived from an EMBL/GenBank/DDBJ whole genome shotgun (WGS) entry which is preliminary data.</text>
</comment>
<gene>
    <name evidence="5" type="primary">dapL</name>
    <name evidence="5" type="ORF">LMG32289_04678</name>
</gene>
<dbReference type="NCBIfam" id="TIGR03538">
    <property type="entry name" value="DapC_gpp"/>
    <property type="match status" value="1"/>
</dbReference>
<dbReference type="Proteomes" id="UP000706525">
    <property type="component" value="Unassembled WGS sequence"/>
</dbReference>
<name>A0ABM8XKD4_9BURK</name>
<dbReference type="InterPro" id="IPR004839">
    <property type="entry name" value="Aminotransferase_I/II_large"/>
</dbReference>
<feature type="domain" description="Aminotransferase class I/classII large" evidence="4">
    <location>
        <begin position="43"/>
        <end position="407"/>
    </location>
</feature>
<dbReference type="CDD" id="cd00609">
    <property type="entry name" value="AAT_like"/>
    <property type="match status" value="1"/>
</dbReference>
<comment type="cofactor">
    <cofactor evidence="1">
        <name>pyridoxal 5'-phosphate</name>
        <dbReference type="ChEBI" id="CHEBI:597326"/>
    </cofactor>
</comment>
<dbReference type="InterPro" id="IPR050881">
    <property type="entry name" value="LL-DAP_aminotransferase"/>
</dbReference>
<dbReference type="SUPFAM" id="SSF53383">
    <property type="entry name" value="PLP-dependent transferases"/>
    <property type="match status" value="1"/>
</dbReference>
<evidence type="ECO:0000256" key="2">
    <source>
        <dbReference type="ARBA" id="ARBA00022576"/>
    </source>
</evidence>
<dbReference type="PANTHER" id="PTHR42832">
    <property type="entry name" value="AMINO ACID AMINOTRANSFERASE"/>
    <property type="match status" value="1"/>
</dbReference>
<accession>A0ABM8XKD4</accession>
<evidence type="ECO:0000256" key="3">
    <source>
        <dbReference type="ARBA" id="ARBA00022679"/>
    </source>
</evidence>
<protein>
    <submittedName>
        <fullName evidence="5">LL-diaminopimelate aminotransferase</fullName>
        <ecNumber evidence="5">2.6.1.83</ecNumber>
    </submittedName>
</protein>
<dbReference type="Gene3D" id="3.90.1150.10">
    <property type="entry name" value="Aspartate Aminotransferase, domain 1"/>
    <property type="match status" value="1"/>
</dbReference>
<organism evidence="5 6">
    <name type="scientific">Cupriavidus pampae</name>
    <dbReference type="NCBI Taxonomy" id="659251"/>
    <lineage>
        <taxon>Bacteria</taxon>
        <taxon>Pseudomonadati</taxon>
        <taxon>Pseudomonadota</taxon>
        <taxon>Betaproteobacteria</taxon>
        <taxon>Burkholderiales</taxon>
        <taxon>Burkholderiaceae</taxon>
        <taxon>Cupriavidus</taxon>
    </lineage>
</organism>
<evidence type="ECO:0000313" key="5">
    <source>
        <dbReference type="EMBL" id="CAG9180668.1"/>
    </source>
</evidence>
<dbReference type="EMBL" id="CAJZAG010000009">
    <property type="protein sequence ID" value="CAG9180668.1"/>
    <property type="molecule type" value="Genomic_DNA"/>
</dbReference>
<reference evidence="5 6" key="1">
    <citation type="submission" date="2021-08" db="EMBL/GenBank/DDBJ databases">
        <authorList>
            <person name="Peeters C."/>
        </authorList>
    </citation>
    <scope>NUCLEOTIDE SEQUENCE [LARGE SCALE GENOMIC DNA]</scope>
    <source>
        <strain evidence="5 6">LMG 32289</strain>
    </source>
</reference>
<dbReference type="Gene3D" id="3.40.640.10">
    <property type="entry name" value="Type I PLP-dependent aspartate aminotransferase-like (Major domain)"/>
    <property type="match status" value="1"/>
</dbReference>
<dbReference type="InterPro" id="IPR015424">
    <property type="entry name" value="PyrdxlP-dep_Trfase"/>
</dbReference>
<dbReference type="InterPro" id="IPR015421">
    <property type="entry name" value="PyrdxlP-dep_Trfase_major"/>
</dbReference>
<dbReference type="GO" id="GO:0010285">
    <property type="term" value="F:L,L-diaminopimelate aminotransferase activity"/>
    <property type="evidence" value="ECO:0007669"/>
    <property type="project" value="UniProtKB-EC"/>
</dbReference>
<dbReference type="Pfam" id="PF00155">
    <property type="entry name" value="Aminotran_1_2"/>
    <property type="match status" value="1"/>
</dbReference>
<proteinExistence type="predicted"/>
<keyword evidence="6" id="KW-1185">Reference proteome</keyword>
<evidence type="ECO:0000259" key="4">
    <source>
        <dbReference type="Pfam" id="PF00155"/>
    </source>
</evidence>
<evidence type="ECO:0000313" key="6">
    <source>
        <dbReference type="Proteomes" id="UP000706525"/>
    </source>
</evidence>
<dbReference type="InterPro" id="IPR019878">
    <property type="entry name" value="DapC_beta/gammaproteobac"/>
</dbReference>
<keyword evidence="3 5" id="KW-0808">Transferase</keyword>
<dbReference type="InterPro" id="IPR015422">
    <property type="entry name" value="PyrdxlP-dep_Trfase_small"/>
</dbReference>